<dbReference type="Proteomes" id="UP000183339">
    <property type="component" value="Unassembled WGS sequence"/>
</dbReference>
<evidence type="ECO:0000313" key="2">
    <source>
        <dbReference type="Proteomes" id="UP000183339"/>
    </source>
</evidence>
<accession>A0A1I0GFQ0</accession>
<dbReference type="AlphaFoldDB" id="A0A1I0GFQ0"/>
<gene>
    <name evidence="1" type="ORF">SAMN05216412_11327</name>
</gene>
<sequence>MERCYYCHVEQDNVMHYPEPPQALPSSGLGSSDERHSFLFSPTHRRAFLLSLPGLELLPSLYHLNIAGKQQFKSL</sequence>
<name>A0A1I0GFQ0_9PROT</name>
<organism evidence="1 2">
    <name type="scientific">Nitrosospira multiformis</name>
    <dbReference type="NCBI Taxonomy" id="1231"/>
    <lineage>
        <taxon>Bacteria</taxon>
        <taxon>Pseudomonadati</taxon>
        <taxon>Pseudomonadota</taxon>
        <taxon>Betaproteobacteria</taxon>
        <taxon>Nitrosomonadales</taxon>
        <taxon>Nitrosomonadaceae</taxon>
        <taxon>Nitrosospira</taxon>
    </lineage>
</organism>
<protein>
    <submittedName>
        <fullName evidence="1">Uncharacterized protein</fullName>
    </submittedName>
</protein>
<evidence type="ECO:0000313" key="1">
    <source>
        <dbReference type="EMBL" id="SET69802.1"/>
    </source>
</evidence>
<proteinExistence type="predicted"/>
<reference evidence="1 2" key="1">
    <citation type="submission" date="2016-10" db="EMBL/GenBank/DDBJ databases">
        <authorList>
            <person name="de Groot N.N."/>
        </authorList>
    </citation>
    <scope>NUCLEOTIDE SEQUENCE [LARGE SCALE GENOMIC DNA]</scope>
    <source>
        <strain evidence="1 2">Nl7</strain>
    </source>
</reference>
<dbReference type="EMBL" id="FOHI01000013">
    <property type="protein sequence ID" value="SET69802.1"/>
    <property type="molecule type" value="Genomic_DNA"/>
</dbReference>